<dbReference type="GO" id="GO:0046872">
    <property type="term" value="F:metal ion binding"/>
    <property type="evidence" value="ECO:0007669"/>
    <property type="project" value="UniProtKB-UniRule"/>
</dbReference>
<comment type="function">
    <text evidence="1 5">Catalyzes the insertion of molybdate into adenylated molybdopterin with the concomitant release of AMP.</text>
</comment>
<evidence type="ECO:0000256" key="6">
    <source>
        <dbReference type="SAM" id="MobiDB-lite"/>
    </source>
</evidence>
<comment type="catalytic activity">
    <reaction evidence="4">
        <text>adenylyl-molybdopterin + molybdate = Mo-molybdopterin + AMP + H(+)</text>
        <dbReference type="Rhea" id="RHEA:35047"/>
        <dbReference type="ChEBI" id="CHEBI:15378"/>
        <dbReference type="ChEBI" id="CHEBI:36264"/>
        <dbReference type="ChEBI" id="CHEBI:62727"/>
        <dbReference type="ChEBI" id="CHEBI:71302"/>
        <dbReference type="ChEBI" id="CHEBI:456215"/>
        <dbReference type="EC" id="2.10.1.1"/>
    </reaction>
</comment>
<dbReference type="InterPro" id="IPR004435">
    <property type="entry name" value="MobB_dom"/>
</dbReference>
<evidence type="ECO:0000313" key="8">
    <source>
        <dbReference type="EMBL" id="TMI88057.1"/>
    </source>
</evidence>
<dbReference type="Gene3D" id="3.40.980.10">
    <property type="entry name" value="MoaB/Mog-like domain"/>
    <property type="match status" value="1"/>
</dbReference>
<dbReference type="Gene3D" id="3.40.50.300">
    <property type="entry name" value="P-loop containing nucleotide triphosphate hydrolases"/>
    <property type="match status" value="1"/>
</dbReference>
<comment type="pathway">
    <text evidence="5">Cofactor biosynthesis; molybdopterin biosynthesis.</text>
</comment>
<keyword evidence="5" id="KW-0808">Transferase</keyword>
<dbReference type="Gene3D" id="3.90.105.10">
    <property type="entry name" value="Molybdopterin biosynthesis moea protein, domain 2"/>
    <property type="match status" value="1"/>
</dbReference>
<dbReference type="SMART" id="SM00852">
    <property type="entry name" value="MoCF_biosynth"/>
    <property type="match status" value="1"/>
</dbReference>
<dbReference type="Pfam" id="PF00994">
    <property type="entry name" value="MoCF_biosynth"/>
    <property type="match status" value="1"/>
</dbReference>
<evidence type="ECO:0000256" key="3">
    <source>
        <dbReference type="ARBA" id="ARBA00022505"/>
    </source>
</evidence>
<dbReference type="SUPFAM" id="SSF63882">
    <property type="entry name" value="MoeA N-terminal region -like"/>
    <property type="match status" value="1"/>
</dbReference>
<keyword evidence="3 5" id="KW-0500">Molybdenum</keyword>
<evidence type="ECO:0000256" key="1">
    <source>
        <dbReference type="ARBA" id="ARBA00002901"/>
    </source>
</evidence>
<feature type="domain" description="MoaB/Mog" evidence="7">
    <location>
        <begin position="180"/>
        <end position="321"/>
    </location>
</feature>
<dbReference type="Gene3D" id="2.40.340.10">
    <property type="entry name" value="MoeA, C-terminal, domain IV"/>
    <property type="match status" value="1"/>
</dbReference>
<sequence length="615" mass="63108">MRRVSRVEDAVDRLLEAAPLAVDLVPVPEAHGRVAAEDVHAPAAVPHFARPAMDGYLCHDADVRDASPGRPAVLPITGAARMGERPGHGPARGEAWVITTGAAMPARGDRVLPLEAVRRTGDRIRVEWPPGKSHIAAPGELIREGALLVTGGSVVSPAAAGALAAAGVGMLRVHRRPRVALVATGDELVDAMEGAATLPPGRVFNSNAVTLAGLVRGIGCEVEYHGIVRDAPDGMRSAFASLRERYDVVLSTGGVSVGRHDAVHRTWLDLGAQRIVGRVDLKPGGPFFAGRLGHLWVVGLSGSPVACLAAFHLMARPLLMRLTGRRHAVRPLVDVALAAGFPRATDRTRALWARVGPSGPAGPAAELLVGGSAGDLASLLGAGALVLIPAGTPPLPAGSRVTALMLDAEEDRNRLTIAVPRLGPLVIGIVGESGGGKTTVIVDLIRRLAEDGIRAAAVKHAAHGFALDTAGSDSARMAGAGAAVVVVGGPAETFLRIAAPADHPDRLVLLAGAAAEQMGEAPLAVVFIEGFLHPTRPVIQVGPQKPGSPAGEVLATLPALTGGSGAALEAALRGVVEAISLRVRGLPAAQQTHEARRRRPAAAQQSTAAARPPDD</sequence>
<dbReference type="GO" id="GO:0006777">
    <property type="term" value="P:Mo-molybdopterin cofactor biosynthetic process"/>
    <property type="evidence" value="ECO:0007669"/>
    <property type="project" value="UniProtKB-UniRule"/>
</dbReference>
<dbReference type="SUPFAM" id="SSF52540">
    <property type="entry name" value="P-loop containing nucleoside triphosphate hydrolases"/>
    <property type="match status" value="1"/>
</dbReference>
<dbReference type="UniPathway" id="UPA00344"/>
<evidence type="ECO:0000256" key="5">
    <source>
        <dbReference type="RuleBase" id="RU365090"/>
    </source>
</evidence>
<dbReference type="InterPro" id="IPR027417">
    <property type="entry name" value="P-loop_NTPase"/>
</dbReference>
<dbReference type="GO" id="GO:0061599">
    <property type="term" value="F:molybdopterin molybdotransferase activity"/>
    <property type="evidence" value="ECO:0007669"/>
    <property type="project" value="UniProtKB-UniRule"/>
</dbReference>
<evidence type="ECO:0000256" key="4">
    <source>
        <dbReference type="ARBA" id="ARBA00047317"/>
    </source>
</evidence>
<gene>
    <name evidence="8" type="ORF">E6H00_13920</name>
</gene>
<dbReference type="GO" id="GO:0005525">
    <property type="term" value="F:GTP binding"/>
    <property type="evidence" value="ECO:0007669"/>
    <property type="project" value="InterPro"/>
</dbReference>
<keyword evidence="5" id="KW-0501">Molybdenum cofactor biosynthesis</keyword>
<dbReference type="PANTHER" id="PTHR10192">
    <property type="entry name" value="MOLYBDOPTERIN BIOSYNTHESIS PROTEIN"/>
    <property type="match status" value="1"/>
</dbReference>
<accession>A0A537JWX7</accession>
<dbReference type="CDD" id="cd00887">
    <property type="entry name" value="MoeA"/>
    <property type="match status" value="1"/>
</dbReference>
<dbReference type="InterPro" id="IPR036688">
    <property type="entry name" value="MoeA_C_domain_IV_sf"/>
</dbReference>
<dbReference type="EMBL" id="VBAK01000146">
    <property type="protein sequence ID" value="TMI88057.1"/>
    <property type="molecule type" value="Genomic_DNA"/>
</dbReference>
<reference evidence="8 9" key="1">
    <citation type="journal article" date="2019" name="Nat. Microbiol.">
        <title>Mediterranean grassland soil C-N compound turnover is dependent on rainfall and depth, and is mediated by genomically divergent microorganisms.</title>
        <authorList>
            <person name="Diamond S."/>
            <person name="Andeer P.F."/>
            <person name="Li Z."/>
            <person name="Crits-Christoph A."/>
            <person name="Burstein D."/>
            <person name="Anantharaman K."/>
            <person name="Lane K.R."/>
            <person name="Thomas B.C."/>
            <person name="Pan C."/>
            <person name="Northen T.R."/>
            <person name="Banfield J.F."/>
        </authorList>
    </citation>
    <scope>NUCLEOTIDE SEQUENCE [LARGE SCALE GENOMIC DNA]</scope>
    <source>
        <strain evidence="8">NP_3</strain>
    </source>
</reference>
<dbReference type="InterPro" id="IPR038987">
    <property type="entry name" value="MoeA-like"/>
</dbReference>
<dbReference type="SUPFAM" id="SSF53218">
    <property type="entry name" value="Molybdenum cofactor biosynthesis proteins"/>
    <property type="match status" value="1"/>
</dbReference>
<dbReference type="InterPro" id="IPR005110">
    <property type="entry name" value="MoeA_linker/N"/>
</dbReference>
<name>A0A537JWX7_9BACT</name>
<feature type="compositionally biased region" description="Low complexity" evidence="6">
    <location>
        <begin position="601"/>
        <end position="615"/>
    </location>
</feature>
<evidence type="ECO:0000313" key="9">
    <source>
        <dbReference type="Proteomes" id="UP000318509"/>
    </source>
</evidence>
<keyword evidence="5" id="KW-0479">Metal-binding</keyword>
<protein>
    <recommendedName>
        <fullName evidence="5">Molybdopterin molybdenumtransferase</fullName>
        <ecNumber evidence="5">2.10.1.1</ecNumber>
    </recommendedName>
</protein>
<dbReference type="Gene3D" id="2.170.190.11">
    <property type="entry name" value="Molybdopterin biosynthesis moea protein, domain 3"/>
    <property type="match status" value="1"/>
</dbReference>
<dbReference type="Pfam" id="PF03453">
    <property type="entry name" value="MoeA_N"/>
    <property type="match status" value="1"/>
</dbReference>
<comment type="similarity">
    <text evidence="2 5">Belongs to the MoeA family.</text>
</comment>
<dbReference type="InterPro" id="IPR036135">
    <property type="entry name" value="MoeA_linker/N_sf"/>
</dbReference>
<dbReference type="SUPFAM" id="SSF63867">
    <property type="entry name" value="MoeA C-terminal domain-like"/>
    <property type="match status" value="1"/>
</dbReference>
<comment type="cofactor">
    <cofactor evidence="5">
        <name>Mg(2+)</name>
        <dbReference type="ChEBI" id="CHEBI:18420"/>
    </cofactor>
</comment>
<dbReference type="EC" id="2.10.1.1" evidence="5"/>
<comment type="caution">
    <text evidence="8">The sequence shown here is derived from an EMBL/GenBank/DDBJ whole genome shotgun (WGS) entry which is preliminary data.</text>
</comment>
<proteinExistence type="inferred from homology"/>
<evidence type="ECO:0000256" key="2">
    <source>
        <dbReference type="ARBA" id="ARBA00010763"/>
    </source>
</evidence>
<dbReference type="GO" id="GO:0005829">
    <property type="term" value="C:cytosol"/>
    <property type="evidence" value="ECO:0007669"/>
    <property type="project" value="TreeGrafter"/>
</dbReference>
<dbReference type="NCBIfam" id="TIGR00177">
    <property type="entry name" value="molyb_syn"/>
    <property type="match status" value="1"/>
</dbReference>
<dbReference type="PANTHER" id="PTHR10192:SF5">
    <property type="entry name" value="GEPHYRIN"/>
    <property type="match status" value="1"/>
</dbReference>
<dbReference type="InterPro" id="IPR036425">
    <property type="entry name" value="MoaB/Mog-like_dom_sf"/>
</dbReference>
<feature type="region of interest" description="Disordered" evidence="6">
    <location>
        <begin position="588"/>
        <end position="615"/>
    </location>
</feature>
<evidence type="ECO:0000259" key="7">
    <source>
        <dbReference type="SMART" id="SM00852"/>
    </source>
</evidence>
<organism evidence="8 9">
    <name type="scientific">Candidatus Segetimicrobium genomatis</name>
    <dbReference type="NCBI Taxonomy" id="2569760"/>
    <lineage>
        <taxon>Bacteria</taxon>
        <taxon>Bacillati</taxon>
        <taxon>Candidatus Sysuimicrobiota</taxon>
        <taxon>Candidatus Sysuimicrobiia</taxon>
        <taxon>Candidatus Sysuimicrobiales</taxon>
        <taxon>Candidatus Segetimicrobiaceae</taxon>
        <taxon>Candidatus Segetimicrobium</taxon>
    </lineage>
</organism>
<keyword evidence="5" id="KW-0460">Magnesium</keyword>
<dbReference type="AlphaFoldDB" id="A0A537JWX7"/>
<dbReference type="Proteomes" id="UP000318509">
    <property type="component" value="Unassembled WGS sequence"/>
</dbReference>
<dbReference type="Pfam" id="PF03205">
    <property type="entry name" value="MobB"/>
    <property type="match status" value="1"/>
</dbReference>
<dbReference type="InterPro" id="IPR001453">
    <property type="entry name" value="MoaB/Mog_dom"/>
</dbReference>